<comment type="caution">
    <text evidence="1">The sequence shown here is derived from an EMBL/GenBank/DDBJ whole genome shotgun (WGS) entry which is preliminary data.</text>
</comment>
<accession>A0AAN8Y7F9</accession>
<name>A0AAN8Y7F9_SOLBU</name>
<reference evidence="1 2" key="1">
    <citation type="submission" date="2024-02" db="EMBL/GenBank/DDBJ databases">
        <title>de novo genome assembly of Solanum bulbocastanum strain 11H21.</title>
        <authorList>
            <person name="Hosaka A.J."/>
        </authorList>
    </citation>
    <scope>NUCLEOTIDE SEQUENCE [LARGE SCALE GENOMIC DNA]</scope>
    <source>
        <tissue evidence="1">Young leaves</tissue>
    </source>
</reference>
<keyword evidence="2" id="KW-1185">Reference proteome</keyword>
<proteinExistence type="predicted"/>
<dbReference type="EMBL" id="JBANQN010000008">
    <property type="protein sequence ID" value="KAK6782172.1"/>
    <property type="molecule type" value="Genomic_DNA"/>
</dbReference>
<sequence>MKNRQMIPSKLLCKIKQSKLRVPLENVLVELAKLRRAAYIDQKEHTMVFVQRVMRISLKVMSNNLAANNSYCLYSNIFLLL</sequence>
<dbReference type="Proteomes" id="UP001371456">
    <property type="component" value="Unassembled WGS sequence"/>
</dbReference>
<organism evidence="1 2">
    <name type="scientific">Solanum bulbocastanum</name>
    <name type="common">Wild potato</name>
    <dbReference type="NCBI Taxonomy" id="147425"/>
    <lineage>
        <taxon>Eukaryota</taxon>
        <taxon>Viridiplantae</taxon>
        <taxon>Streptophyta</taxon>
        <taxon>Embryophyta</taxon>
        <taxon>Tracheophyta</taxon>
        <taxon>Spermatophyta</taxon>
        <taxon>Magnoliopsida</taxon>
        <taxon>eudicotyledons</taxon>
        <taxon>Gunneridae</taxon>
        <taxon>Pentapetalae</taxon>
        <taxon>asterids</taxon>
        <taxon>lamiids</taxon>
        <taxon>Solanales</taxon>
        <taxon>Solanaceae</taxon>
        <taxon>Solanoideae</taxon>
        <taxon>Solaneae</taxon>
        <taxon>Solanum</taxon>
    </lineage>
</organism>
<gene>
    <name evidence="1" type="ORF">RDI58_019968</name>
</gene>
<protein>
    <submittedName>
        <fullName evidence="1">Uncharacterized protein</fullName>
    </submittedName>
</protein>
<evidence type="ECO:0000313" key="2">
    <source>
        <dbReference type="Proteomes" id="UP001371456"/>
    </source>
</evidence>
<evidence type="ECO:0000313" key="1">
    <source>
        <dbReference type="EMBL" id="KAK6782172.1"/>
    </source>
</evidence>
<dbReference type="AlphaFoldDB" id="A0AAN8Y7F9"/>